<name>A0ABN1BLV5_9ACTN</name>
<protein>
    <recommendedName>
        <fullName evidence="3">Ferredoxin</fullName>
    </recommendedName>
</protein>
<comment type="caution">
    <text evidence="1">The sequence shown here is derived from an EMBL/GenBank/DDBJ whole genome shotgun (WGS) entry which is preliminary data.</text>
</comment>
<evidence type="ECO:0000313" key="1">
    <source>
        <dbReference type="EMBL" id="GAA0500887.1"/>
    </source>
</evidence>
<proteinExistence type="predicted"/>
<keyword evidence="2" id="KW-1185">Reference proteome</keyword>
<dbReference type="RefSeq" id="WP_346100431.1">
    <property type="nucleotide sequence ID" value="NZ_BAAABY010000070.1"/>
</dbReference>
<evidence type="ECO:0000313" key="2">
    <source>
        <dbReference type="Proteomes" id="UP001500909"/>
    </source>
</evidence>
<dbReference type="EMBL" id="BAAABY010000070">
    <property type="protein sequence ID" value="GAA0500887.1"/>
    <property type="molecule type" value="Genomic_DNA"/>
</dbReference>
<reference evidence="1 2" key="1">
    <citation type="journal article" date="2019" name="Int. J. Syst. Evol. Microbiol.">
        <title>The Global Catalogue of Microorganisms (GCM) 10K type strain sequencing project: providing services to taxonomists for standard genome sequencing and annotation.</title>
        <authorList>
            <consortium name="The Broad Institute Genomics Platform"/>
            <consortium name="The Broad Institute Genome Sequencing Center for Infectious Disease"/>
            <person name="Wu L."/>
            <person name="Ma J."/>
        </authorList>
    </citation>
    <scope>NUCLEOTIDE SEQUENCE [LARGE SCALE GENOMIC DNA]</scope>
    <source>
        <strain evidence="1 2">JCM 4805</strain>
    </source>
</reference>
<gene>
    <name evidence="1" type="ORF">GCM10010361_77980</name>
</gene>
<evidence type="ECO:0008006" key="3">
    <source>
        <dbReference type="Google" id="ProtNLM"/>
    </source>
</evidence>
<organism evidence="1 2">
    <name type="scientific">Streptomyces olivaceiscleroticus</name>
    <dbReference type="NCBI Taxonomy" id="68245"/>
    <lineage>
        <taxon>Bacteria</taxon>
        <taxon>Bacillati</taxon>
        <taxon>Actinomycetota</taxon>
        <taxon>Actinomycetes</taxon>
        <taxon>Kitasatosporales</taxon>
        <taxon>Streptomycetaceae</taxon>
        <taxon>Streptomyces</taxon>
    </lineage>
</organism>
<dbReference type="Proteomes" id="UP001500909">
    <property type="component" value="Unassembled WGS sequence"/>
</dbReference>
<accession>A0ABN1BLV5</accession>
<sequence length="144" mass="15595">MNTPLTVRDYLAGIPADTKPYIPELHQDDCEDTTCARCVDSPADETAKKALNKAGAQCGSCGSEPGDRDCPDCERCYQWYVKALRAAGWAPRSEVLTEAAALAESLRQFEPAIGARKSAQISENVGILRVADKLRHVAAEGTER</sequence>